<sequence length="755" mass="83573">MQHMSTLRYRQSAKCYIIRPEKHLPRTRRTDAPGPYGQAISLPMNKYLIGSLSLLAACDCALANTLTLPAGTITATADAEQRVSLDTPTSAGSRLNLNALQTPGSVESLSGEQVRARGDRSVQDGVSRSTGISRTGTPGDGGTSLQARGFTGQSSVMQLFDGNRMYTGMGTVTFPVDTWSVERIDVLRGPASVLYGEGATGAVVNVVPKKPFEGEIVNHLRLGYGSHDSQQTALDSGGSLTDSLSYRLNINQLRSNGWIDHGDSSSTAISAALRWQANDDLAFTLAHDYGDQKPMNYFGTPLINGHLRESLRDKNYNISNDKQHYNDQWTRLTTEWQISDSVSSTNELYYLKANRRWQNAENYTWDAASQQLLRSGNFGIKHQQEQVGDRQTFTFRHSLFGLDSQTLVGADYNRIRFQLNSNAPFNDSIVGGEPIDLRHPQRSGFASDSAYRPQFDSLTHQFALFAENRLQLTERLSLVTGVRRDVVHLDRNDLRSEVTGNTRSDTSLDGNNWKAGLVFALTPETSLYAQHATSTDGVGGLISLSPDQQQYGLAKARQTEVGVKQQFWQQRGEWTLAAYHIVKKDLLTDDPSQIGTGRQLQVGKQSSDGIEASLDLQLPHDWQVQANAAFVRARYDEFEQEVNGVMVSRAGNRPTDVPGRTANLWLSKGLTDSLRAGAGVRYVDGRYADMGNTTRLPSYTVVDASVAWQVLSDTTLGLQLNNLFDRRYAQSQYNDGQQWILGEPRSFFVTADYTF</sequence>
<evidence type="ECO:0000313" key="21">
    <source>
        <dbReference type="Proteomes" id="UP000269115"/>
    </source>
</evidence>
<dbReference type="Proteomes" id="UP000269115">
    <property type="component" value="Unassembled WGS sequence"/>
</dbReference>
<dbReference type="PANTHER" id="PTHR32552:SF84">
    <property type="entry name" value="TONB-DEPENDENT RECEPTOR-RELATED"/>
    <property type="match status" value="1"/>
</dbReference>
<dbReference type="AlphaFoldDB" id="A0A9X8HIL8"/>
<dbReference type="GO" id="GO:0015344">
    <property type="term" value="F:siderophore uptake transmembrane transporter activity"/>
    <property type="evidence" value="ECO:0007669"/>
    <property type="project" value="TreeGrafter"/>
</dbReference>
<dbReference type="InterPro" id="IPR010917">
    <property type="entry name" value="TonB_rcpt_CS"/>
</dbReference>
<keyword evidence="11 14" id="KW-0472">Membrane</keyword>
<comment type="subcellular location">
    <subcellularLocation>
        <location evidence="1 14">Cell outer membrane</location>
        <topology evidence="1 14">Multi-pass membrane protein</topology>
    </subcellularLocation>
</comment>
<keyword evidence="3 14" id="KW-0813">Transport</keyword>
<feature type="compositionally biased region" description="Polar residues" evidence="17">
    <location>
        <begin position="124"/>
        <end position="136"/>
    </location>
</feature>
<feature type="region of interest" description="Disordered" evidence="17">
    <location>
        <begin position="101"/>
        <end position="148"/>
    </location>
</feature>
<dbReference type="Pfam" id="PF00593">
    <property type="entry name" value="TonB_dep_Rec_b-barrel"/>
    <property type="match status" value="1"/>
</dbReference>
<evidence type="ECO:0000256" key="12">
    <source>
        <dbReference type="ARBA" id="ARBA00023170"/>
    </source>
</evidence>
<proteinExistence type="inferred from homology"/>
<dbReference type="PANTHER" id="PTHR32552">
    <property type="entry name" value="FERRICHROME IRON RECEPTOR-RELATED"/>
    <property type="match status" value="1"/>
</dbReference>
<dbReference type="Gene3D" id="2.40.170.20">
    <property type="entry name" value="TonB-dependent receptor, beta-barrel domain"/>
    <property type="match status" value="1"/>
</dbReference>
<dbReference type="PROSITE" id="PS01156">
    <property type="entry name" value="TONB_DEPENDENT_REC_2"/>
    <property type="match status" value="1"/>
</dbReference>
<dbReference type="Gene3D" id="2.170.130.10">
    <property type="entry name" value="TonB-dependent receptor, plug domain"/>
    <property type="match status" value="1"/>
</dbReference>
<feature type="domain" description="TonB-dependent receptor-like beta-barrel" evidence="18">
    <location>
        <begin position="262"/>
        <end position="723"/>
    </location>
</feature>
<evidence type="ECO:0000256" key="2">
    <source>
        <dbReference type="ARBA" id="ARBA00009810"/>
    </source>
</evidence>
<evidence type="ECO:0000256" key="9">
    <source>
        <dbReference type="ARBA" id="ARBA00023065"/>
    </source>
</evidence>
<evidence type="ECO:0000256" key="16">
    <source>
        <dbReference type="RuleBase" id="RU003357"/>
    </source>
</evidence>
<evidence type="ECO:0000256" key="3">
    <source>
        <dbReference type="ARBA" id="ARBA00022448"/>
    </source>
</evidence>
<accession>A0A9X8HIL8</accession>
<keyword evidence="12 20" id="KW-0675">Receptor</keyword>
<keyword evidence="13 14" id="KW-0998">Cell outer membrane</keyword>
<comment type="similarity">
    <text evidence="2 14 16">Belongs to the TonB-dependent receptor family.</text>
</comment>
<evidence type="ECO:0000256" key="7">
    <source>
        <dbReference type="ARBA" id="ARBA00022729"/>
    </source>
</evidence>
<evidence type="ECO:0000256" key="15">
    <source>
        <dbReference type="PROSITE-ProRule" id="PRU10144"/>
    </source>
</evidence>
<keyword evidence="6 14" id="KW-0812">Transmembrane</keyword>
<dbReference type="InterPro" id="IPR012910">
    <property type="entry name" value="Plug_dom"/>
</dbReference>
<dbReference type="InterPro" id="IPR000531">
    <property type="entry name" value="Beta-barrel_TonB"/>
</dbReference>
<keyword evidence="4 14" id="KW-1134">Transmembrane beta strand</keyword>
<dbReference type="Pfam" id="PF07715">
    <property type="entry name" value="Plug"/>
    <property type="match status" value="1"/>
</dbReference>
<evidence type="ECO:0000259" key="19">
    <source>
        <dbReference type="Pfam" id="PF07715"/>
    </source>
</evidence>
<keyword evidence="8" id="KW-0408">Iron</keyword>
<gene>
    <name evidence="20" type="ORF">EDF85_3664</name>
</gene>
<keyword evidence="7" id="KW-0732">Signal</keyword>
<dbReference type="EMBL" id="RJUR01000015">
    <property type="protein sequence ID" value="ROQ47936.1"/>
    <property type="molecule type" value="Genomic_DNA"/>
</dbReference>
<evidence type="ECO:0000259" key="18">
    <source>
        <dbReference type="Pfam" id="PF00593"/>
    </source>
</evidence>
<name>A0A9X8HIL8_PSEPU</name>
<evidence type="ECO:0000256" key="1">
    <source>
        <dbReference type="ARBA" id="ARBA00004571"/>
    </source>
</evidence>
<comment type="caution">
    <text evidence="20">The sequence shown here is derived from an EMBL/GenBank/DDBJ whole genome shotgun (WGS) entry which is preliminary data.</text>
</comment>
<dbReference type="GO" id="GO:0009279">
    <property type="term" value="C:cell outer membrane"/>
    <property type="evidence" value="ECO:0007669"/>
    <property type="project" value="UniProtKB-SubCell"/>
</dbReference>
<feature type="domain" description="TonB-dependent receptor plug" evidence="19">
    <location>
        <begin position="100"/>
        <end position="203"/>
    </location>
</feature>
<evidence type="ECO:0000256" key="4">
    <source>
        <dbReference type="ARBA" id="ARBA00022452"/>
    </source>
</evidence>
<dbReference type="InterPro" id="IPR039426">
    <property type="entry name" value="TonB-dep_rcpt-like"/>
</dbReference>
<keyword evidence="9" id="KW-0406">Ion transport</keyword>
<dbReference type="GO" id="GO:0015891">
    <property type="term" value="P:siderophore transport"/>
    <property type="evidence" value="ECO:0007669"/>
    <property type="project" value="InterPro"/>
</dbReference>
<evidence type="ECO:0000256" key="5">
    <source>
        <dbReference type="ARBA" id="ARBA00022496"/>
    </source>
</evidence>
<dbReference type="GO" id="GO:0038023">
    <property type="term" value="F:signaling receptor activity"/>
    <property type="evidence" value="ECO:0007669"/>
    <property type="project" value="InterPro"/>
</dbReference>
<evidence type="ECO:0000256" key="17">
    <source>
        <dbReference type="SAM" id="MobiDB-lite"/>
    </source>
</evidence>
<reference evidence="20 21" key="1">
    <citation type="submission" date="2018-11" db="EMBL/GenBank/DDBJ databases">
        <title>Genomic analyses of the natural microbiome of Caenorhabditis elegans.</title>
        <authorList>
            <person name="Samuel B."/>
        </authorList>
    </citation>
    <scope>NUCLEOTIDE SEQUENCE [LARGE SCALE GENOMIC DNA]</scope>
    <source>
        <strain evidence="20 21">BIGb0473</strain>
    </source>
</reference>
<evidence type="ECO:0000256" key="14">
    <source>
        <dbReference type="PROSITE-ProRule" id="PRU01360"/>
    </source>
</evidence>
<evidence type="ECO:0000256" key="10">
    <source>
        <dbReference type="ARBA" id="ARBA00023077"/>
    </source>
</evidence>
<dbReference type="NCBIfam" id="TIGR01783">
    <property type="entry name" value="TonB-siderophor"/>
    <property type="match status" value="1"/>
</dbReference>
<keyword evidence="10 16" id="KW-0798">TonB box</keyword>
<dbReference type="InterPro" id="IPR010105">
    <property type="entry name" value="TonB_sidphr_rcpt"/>
</dbReference>
<evidence type="ECO:0000256" key="6">
    <source>
        <dbReference type="ARBA" id="ARBA00022692"/>
    </source>
</evidence>
<evidence type="ECO:0000313" key="20">
    <source>
        <dbReference type="EMBL" id="ROQ47936.1"/>
    </source>
</evidence>
<feature type="short sequence motif" description="TonB C-terminal box" evidence="15">
    <location>
        <begin position="738"/>
        <end position="755"/>
    </location>
</feature>
<evidence type="ECO:0000256" key="8">
    <source>
        <dbReference type="ARBA" id="ARBA00023004"/>
    </source>
</evidence>
<feature type="compositionally biased region" description="Polar residues" evidence="17">
    <location>
        <begin position="101"/>
        <end position="111"/>
    </location>
</feature>
<keyword evidence="5" id="KW-0410">Iron transport</keyword>
<organism evidence="20 21">
    <name type="scientific">Pseudomonas putida</name>
    <name type="common">Arthrobacter siderocapsulatus</name>
    <dbReference type="NCBI Taxonomy" id="303"/>
    <lineage>
        <taxon>Bacteria</taxon>
        <taxon>Pseudomonadati</taxon>
        <taxon>Pseudomonadota</taxon>
        <taxon>Gammaproteobacteria</taxon>
        <taxon>Pseudomonadales</taxon>
        <taxon>Pseudomonadaceae</taxon>
        <taxon>Pseudomonas</taxon>
    </lineage>
</organism>
<protein>
    <submittedName>
        <fullName evidence="20">Iron complex outermembrane receptor protein</fullName>
    </submittedName>
</protein>
<evidence type="ECO:0000256" key="11">
    <source>
        <dbReference type="ARBA" id="ARBA00023136"/>
    </source>
</evidence>
<dbReference type="SUPFAM" id="SSF56935">
    <property type="entry name" value="Porins"/>
    <property type="match status" value="1"/>
</dbReference>
<dbReference type="InterPro" id="IPR036942">
    <property type="entry name" value="Beta-barrel_TonB_sf"/>
</dbReference>
<dbReference type="InterPro" id="IPR037066">
    <property type="entry name" value="Plug_dom_sf"/>
</dbReference>
<evidence type="ECO:0000256" key="13">
    <source>
        <dbReference type="ARBA" id="ARBA00023237"/>
    </source>
</evidence>
<dbReference type="PROSITE" id="PS52016">
    <property type="entry name" value="TONB_DEPENDENT_REC_3"/>
    <property type="match status" value="1"/>
</dbReference>
<dbReference type="CDD" id="cd01347">
    <property type="entry name" value="ligand_gated_channel"/>
    <property type="match status" value="1"/>
</dbReference>